<proteinExistence type="predicted"/>
<evidence type="ECO:0000313" key="4">
    <source>
        <dbReference type="Proteomes" id="UP000028401"/>
    </source>
</evidence>
<evidence type="ECO:0000256" key="1">
    <source>
        <dbReference type="SAM" id="SignalP"/>
    </source>
</evidence>
<dbReference type="Pfam" id="PF18885">
    <property type="entry name" value="DUF5648"/>
    <property type="match status" value="1"/>
</dbReference>
<dbReference type="EMBL" id="AZSI01000014">
    <property type="protein sequence ID" value="KEY63035.1"/>
    <property type="molecule type" value="Genomic_DNA"/>
</dbReference>
<sequence>MKFNTIQVLIASTLALGTVAVAQEVSAAEQTTSIYRLYNKNTGEHFYTQSRTEQLNAIIAGWNNEGIGWVAPSYSNSPVYRVYNPHAKGGDHYYTRSKYEAQSLVNKGWKWDGNGKPVFYSGGKASVYVAYNPNAQSGSHNYTPNSFEQQSLLNNGWKFGSTAWNAVTKFNWTLAQYRALTVGDSDGKGGVNYNAIIAAHDIPSDVTIYENGSYSSKNVLYSNSDFNSGVYQYVSLTFVKQANGDYLLSNKSYLSL</sequence>
<protein>
    <submittedName>
        <fullName evidence="3">Surface antigen</fullName>
    </submittedName>
</protein>
<comment type="caution">
    <text evidence="3">The sequence shown here is derived from an EMBL/GenBank/DDBJ whole genome shotgun (WGS) entry which is preliminary data.</text>
</comment>
<dbReference type="RefSeq" id="WP_021211942.1">
    <property type="nucleotide sequence ID" value="NZ_AZSI01000014.1"/>
</dbReference>
<evidence type="ECO:0000259" key="2">
    <source>
        <dbReference type="Pfam" id="PF18885"/>
    </source>
</evidence>
<evidence type="ECO:0000313" key="3">
    <source>
        <dbReference type="EMBL" id="KEY63035.1"/>
    </source>
</evidence>
<dbReference type="Proteomes" id="UP000028401">
    <property type="component" value="Unassembled WGS sequence"/>
</dbReference>
<accession>A0A084ACK6</accession>
<reference evidence="3 4" key="1">
    <citation type="submission" date="2014-06" db="EMBL/GenBank/DDBJ databases">
        <title>Draft genome sequence of the putrescine producing strain Lactococcus lactis subsp cremoris GE214.</title>
        <authorList>
            <person name="Ladero V."/>
            <person name="Linares D.M."/>
            <person name="del Rio B."/>
            <person name="Mayo B."/>
            <person name="Martin M.C."/>
            <person name="Fernandez M."/>
            <person name="Alvarez M.A."/>
        </authorList>
    </citation>
    <scope>NUCLEOTIDE SEQUENCE [LARGE SCALE GENOMIC DNA]</scope>
    <source>
        <strain evidence="3 4">GE214</strain>
    </source>
</reference>
<dbReference type="PATRIC" id="fig|1415168.3.peg.756"/>
<organism evidence="3 4">
    <name type="scientific">Lactococcus cremoris subsp. cremoris GE214</name>
    <dbReference type="NCBI Taxonomy" id="1415168"/>
    <lineage>
        <taxon>Bacteria</taxon>
        <taxon>Bacillati</taxon>
        <taxon>Bacillota</taxon>
        <taxon>Bacilli</taxon>
        <taxon>Lactobacillales</taxon>
        <taxon>Streptococcaceae</taxon>
        <taxon>Lactococcus</taxon>
        <taxon>Lactococcus cremoris subsp. cremoris</taxon>
    </lineage>
</organism>
<dbReference type="AlphaFoldDB" id="A0A084ACK6"/>
<feature type="domain" description="DUF5648" evidence="2">
    <location>
        <begin position="34"/>
        <end position="166"/>
    </location>
</feature>
<name>A0A084ACK6_LACLC</name>
<dbReference type="InterPro" id="IPR043708">
    <property type="entry name" value="DUF5648"/>
</dbReference>
<feature type="chain" id="PRO_5038420675" evidence="1">
    <location>
        <begin position="23"/>
        <end position="256"/>
    </location>
</feature>
<keyword evidence="1" id="KW-0732">Signal</keyword>
<feature type="signal peptide" evidence="1">
    <location>
        <begin position="1"/>
        <end position="22"/>
    </location>
</feature>
<gene>
    <name evidence="3" type="ORF">U725_00712</name>
</gene>